<dbReference type="Pfam" id="PF00300">
    <property type="entry name" value="His_Phos_1"/>
    <property type="match status" value="1"/>
</dbReference>
<dbReference type="InterPro" id="IPR001345">
    <property type="entry name" value="PG/BPGM_mutase_AS"/>
</dbReference>
<sequence>MSDLRLVLARHGQTPSNVDHLLDAVVPGPPLTDLGRAQAEALGRELAEGVEGTITGLYHSEALRARETATIVAGHLGLEPVEVPGVYEAQLGELQGRNDEPSIQEFRRIVDRWQDGDLDVAQPGGGESGREVIDRYRAAVAGLRERHPDGGTIVLVCHGAALRLAAQDLVEHVGTPKRDEAHVANCGRVVLRPRGSVWELVAWRDAVPGGLPATVDDPTA</sequence>
<gene>
    <name evidence="3" type="ORF">WCD41_09460</name>
</gene>
<dbReference type="PROSITE" id="PS00175">
    <property type="entry name" value="PG_MUTASE"/>
    <property type="match status" value="1"/>
</dbReference>
<dbReference type="InterPro" id="IPR050275">
    <property type="entry name" value="PGM_Phosphatase"/>
</dbReference>
<evidence type="ECO:0000256" key="2">
    <source>
        <dbReference type="ARBA" id="ARBA00023235"/>
    </source>
</evidence>
<protein>
    <submittedName>
        <fullName evidence="3">Histidine phosphatase family protein</fullName>
        <ecNumber evidence="3">3.1.3.-</ecNumber>
    </submittedName>
</protein>
<dbReference type="SUPFAM" id="SSF53254">
    <property type="entry name" value="Phosphoglycerate mutase-like"/>
    <property type="match status" value="1"/>
</dbReference>
<dbReference type="GO" id="GO:0016787">
    <property type="term" value="F:hydrolase activity"/>
    <property type="evidence" value="ECO:0007669"/>
    <property type="project" value="UniProtKB-KW"/>
</dbReference>
<keyword evidence="2" id="KW-0413">Isomerase</keyword>
<dbReference type="EC" id="3.1.3.-" evidence="3"/>
<name>A0ABU8N5D6_9PSEU</name>
<comment type="caution">
    <text evidence="3">The sequence shown here is derived from an EMBL/GenBank/DDBJ whole genome shotgun (WGS) entry which is preliminary data.</text>
</comment>
<dbReference type="CDD" id="cd07067">
    <property type="entry name" value="HP_PGM_like"/>
    <property type="match status" value="1"/>
</dbReference>
<reference evidence="3 4" key="1">
    <citation type="submission" date="2024-03" db="EMBL/GenBank/DDBJ databases">
        <title>Actinomycetospora sp. OC33-EN06, a novel actinomycete isolated from wild orchid (Aerides multiflora).</title>
        <authorList>
            <person name="Suriyachadkun C."/>
        </authorList>
    </citation>
    <scope>NUCLEOTIDE SEQUENCE [LARGE SCALE GENOMIC DNA]</scope>
    <source>
        <strain evidence="3 4">OC33-EN06</strain>
    </source>
</reference>
<accession>A0ABU8N5D6</accession>
<organism evidence="3 4">
    <name type="scientific">Actinomycetospora aeridis</name>
    <dbReference type="NCBI Taxonomy" id="3129231"/>
    <lineage>
        <taxon>Bacteria</taxon>
        <taxon>Bacillati</taxon>
        <taxon>Actinomycetota</taxon>
        <taxon>Actinomycetes</taxon>
        <taxon>Pseudonocardiales</taxon>
        <taxon>Pseudonocardiaceae</taxon>
        <taxon>Actinomycetospora</taxon>
    </lineage>
</organism>
<dbReference type="Gene3D" id="3.40.50.1240">
    <property type="entry name" value="Phosphoglycerate mutase-like"/>
    <property type="match status" value="1"/>
</dbReference>
<proteinExistence type="predicted"/>
<dbReference type="PANTHER" id="PTHR48100:SF1">
    <property type="entry name" value="HISTIDINE PHOSPHATASE FAMILY PROTEIN-RELATED"/>
    <property type="match status" value="1"/>
</dbReference>
<dbReference type="Proteomes" id="UP001370100">
    <property type="component" value="Unassembled WGS sequence"/>
</dbReference>
<evidence type="ECO:0000313" key="4">
    <source>
        <dbReference type="Proteomes" id="UP001370100"/>
    </source>
</evidence>
<dbReference type="SMART" id="SM00855">
    <property type="entry name" value="PGAM"/>
    <property type="match status" value="1"/>
</dbReference>
<dbReference type="PANTHER" id="PTHR48100">
    <property type="entry name" value="BROAD-SPECIFICITY PHOSPHATASE YOR283W-RELATED"/>
    <property type="match status" value="1"/>
</dbReference>
<evidence type="ECO:0000256" key="1">
    <source>
        <dbReference type="ARBA" id="ARBA00023152"/>
    </source>
</evidence>
<dbReference type="InterPro" id="IPR029033">
    <property type="entry name" value="His_PPase_superfam"/>
</dbReference>
<keyword evidence="1" id="KW-0324">Glycolysis</keyword>
<dbReference type="InterPro" id="IPR013078">
    <property type="entry name" value="His_Pase_superF_clade-1"/>
</dbReference>
<keyword evidence="4" id="KW-1185">Reference proteome</keyword>
<dbReference type="RefSeq" id="WP_337713142.1">
    <property type="nucleotide sequence ID" value="NZ_JBBEGL010000002.1"/>
</dbReference>
<dbReference type="EMBL" id="JBBEGL010000002">
    <property type="protein sequence ID" value="MEJ2886674.1"/>
    <property type="molecule type" value="Genomic_DNA"/>
</dbReference>
<keyword evidence="3" id="KW-0378">Hydrolase</keyword>
<evidence type="ECO:0000313" key="3">
    <source>
        <dbReference type="EMBL" id="MEJ2886674.1"/>
    </source>
</evidence>